<dbReference type="GO" id="GO:0007165">
    <property type="term" value="P:signal transduction"/>
    <property type="evidence" value="ECO:0007669"/>
    <property type="project" value="UniProtKB-KW"/>
</dbReference>
<dbReference type="SUPFAM" id="SSF55785">
    <property type="entry name" value="PYP-like sensor domain (PAS domain)"/>
    <property type="match status" value="1"/>
</dbReference>
<dbReference type="InterPro" id="IPR035965">
    <property type="entry name" value="PAS-like_dom_sf"/>
</dbReference>
<dbReference type="CDD" id="cd11386">
    <property type="entry name" value="MCP_signal"/>
    <property type="match status" value="1"/>
</dbReference>
<evidence type="ECO:0000256" key="4">
    <source>
        <dbReference type="PROSITE-ProRule" id="PRU00284"/>
    </source>
</evidence>
<dbReference type="Pfam" id="PF08447">
    <property type="entry name" value="PAS_3"/>
    <property type="match status" value="1"/>
</dbReference>
<dbReference type="Pfam" id="PF00015">
    <property type="entry name" value="MCPsignal"/>
    <property type="match status" value="1"/>
</dbReference>
<dbReference type="PROSITE" id="PS50113">
    <property type="entry name" value="PAC"/>
    <property type="match status" value="1"/>
</dbReference>
<accession>A0A6P2D7K2</accession>
<dbReference type="InterPro" id="IPR000727">
    <property type="entry name" value="T_SNARE_dom"/>
</dbReference>
<feature type="domain" description="T-SNARE coiled-coil homology" evidence="9">
    <location>
        <begin position="749"/>
        <end position="811"/>
    </location>
</feature>
<dbReference type="PROSITE" id="PS50885">
    <property type="entry name" value="HAMP"/>
    <property type="match status" value="2"/>
</dbReference>
<dbReference type="PANTHER" id="PTHR43531:SF14">
    <property type="entry name" value="METHYL-ACCEPTING CHEMOTAXIS PROTEIN I-RELATED"/>
    <property type="match status" value="1"/>
</dbReference>
<keyword evidence="12" id="KW-1185">Reference proteome</keyword>
<evidence type="ECO:0000259" key="8">
    <source>
        <dbReference type="PROSITE" id="PS50113"/>
    </source>
</evidence>
<dbReference type="RefSeq" id="WP_232069817.1">
    <property type="nucleotide sequence ID" value="NZ_LR593886.1"/>
</dbReference>
<dbReference type="InterPro" id="IPR000700">
    <property type="entry name" value="PAS-assoc_C"/>
</dbReference>
<proteinExistence type="inferred from homology"/>
<keyword evidence="4" id="KW-0807">Transducer</keyword>
<dbReference type="KEGG" id="gms:SOIL9_09810"/>
<dbReference type="Proteomes" id="UP000464178">
    <property type="component" value="Chromosome"/>
</dbReference>
<dbReference type="SMART" id="SM00283">
    <property type="entry name" value="MA"/>
    <property type="match status" value="1"/>
</dbReference>
<evidence type="ECO:0000313" key="12">
    <source>
        <dbReference type="Proteomes" id="UP000464178"/>
    </source>
</evidence>
<dbReference type="Gene3D" id="1.10.287.950">
    <property type="entry name" value="Methyl-accepting chemotaxis protein"/>
    <property type="match status" value="1"/>
</dbReference>
<feature type="domain" description="HAMP" evidence="10">
    <location>
        <begin position="539"/>
        <end position="585"/>
    </location>
</feature>
<feature type="domain" description="PAC" evidence="8">
    <location>
        <begin position="478"/>
        <end position="530"/>
    </location>
</feature>
<protein>
    <submittedName>
        <fullName evidence="11">Uncharacterized protein</fullName>
    </submittedName>
</protein>
<evidence type="ECO:0000259" key="10">
    <source>
        <dbReference type="PROSITE" id="PS50885"/>
    </source>
</evidence>
<feature type="domain" description="HAMP" evidence="10">
    <location>
        <begin position="335"/>
        <end position="387"/>
    </location>
</feature>
<evidence type="ECO:0000259" key="9">
    <source>
        <dbReference type="PROSITE" id="PS50192"/>
    </source>
</evidence>
<dbReference type="GO" id="GO:0004888">
    <property type="term" value="F:transmembrane signaling receptor activity"/>
    <property type="evidence" value="ECO:0007669"/>
    <property type="project" value="InterPro"/>
</dbReference>
<feature type="compositionally biased region" description="Low complexity" evidence="5">
    <location>
        <begin position="851"/>
        <end position="865"/>
    </location>
</feature>
<keyword evidence="2" id="KW-0488">Methylation</keyword>
<evidence type="ECO:0000256" key="3">
    <source>
        <dbReference type="ARBA" id="ARBA00029447"/>
    </source>
</evidence>
<feature type="region of interest" description="Disordered" evidence="5">
    <location>
        <begin position="834"/>
        <end position="894"/>
    </location>
</feature>
<dbReference type="InterPro" id="IPR051310">
    <property type="entry name" value="MCP_chemotaxis"/>
</dbReference>
<dbReference type="CDD" id="cd00130">
    <property type="entry name" value="PAS"/>
    <property type="match status" value="1"/>
</dbReference>
<dbReference type="AlphaFoldDB" id="A0A6P2D7K2"/>
<dbReference type="PANTHER" id="PTHR43531">
    <property type="entry name" value="PROTEIN ICFG"/>
    <property type="match status" value="1"/>
</dbReference>
<dbReference type="FunFam" id="1.10.287.950:FF:000001">
    <property type="entry name" value="Methyl-accepting chemotaxis sensory transducer"/>
    <property type="match status" value="1"/>
</dbReference>
<gene>
    <name evidence="11" type="ORF">SOIL9_09810</name>
</gene>
<evidence type="ECO:0000313" key="11">
    <source>
        <dbReference type="EMBL" id="VTR96917.1"/>
    </source>
</evidence>
<dbReference type="PROSITE" id="PS50111">
    <property type="entry name" value="CHEMOTAXIS_TRANSDUC_2"/>
    <property type="match status" value="1"/>
</dbReference>
<keyword evidence="6" id="KW-0812">Transmembrane</keyword>
<evidence type="ECO:0000259" key="7">
    <source>
        <dbReference type="PROSITE" id="PS50111"/>
    </source>
</evidence>
<evidence type="ECO:0000256" key="2">
    <source>
        <dbReference type="ARBA" id="ARBA00022481"/>
    </source>
</evidence>
<keyword evidence="6" id="KW-1133">Transmembrane helix</keyword>
<sequence>MSLSKRLRDLSLKWKLTAALVLLGLFPMAAVIYVADANARADLESRSGRLLELRASGTIDKIERNFFERYGDVQVFAFNPMALGAPGEVTAAANYYTKTYGLYDLMVVADVNGKVIAANTVTGEGKPLDTSALVGRDVKNEEWFQACINGRVPDGESYAQDVREDKWVAEVYRNRGMAVSFSAPVRDKAGKVVRVWSNRASWARVVEPIMQEVRESNKGMETQLISKTGVLLDDYDPKAVLSLNLREIGLKAAVLGTEGKTGFIIEEHKRRKVPQINAYSASAGYSTYKGFGWSVLVRQDESEVLTAAVATRLQLLAMAGAGTAILFGVALWLGATIARPIRKIMVSLGEVAQGDLTPHADVNGRDEVGQMAEAFNATVRGIRTALQQEKVSWEAVGKQREQNADFAGQIAAVSKAQAIIEFKMDGTIANANENFLRTMGYSLPEIQGRHHSMFAEPAFAASPEYREFWAKLNRGEYVANEFKRVGKGGKEIWIQASYNPILDLNGKPYKVVKYATDITAAKHMEQKVKEDAVELHQKVTAITASVSALAAGDFTQHAPDLGTDVVGQMATALNKAVVSVRTALEGVREVSVQLADASGQLSSASEEISTGAQEQASSLEETASALEEITATVKQNSDSAQQARQLAGSSKEIAEKGGQVVGSAVGAMSQINESSKKIADIITTIDEIAFQTNLLALNAAVEAARAGEQGRGFAVVASEVRNLAQRSATAAKEIKGLIEDSVKKVDAGTELVNRSGSTLGEIVTSVTRVTSIITEIAGASKEQSVGIDQVNKAVSQMDTVTQRNASQTEELSATAQTLTEQAAHLRDLVSRFKLSDDGHGASRPAPKPARAKVAAPKPRPAVARAMKSGHSNGNGHAHELDRLGSDAHDGFTEF</sequence>
<evidence type="ECO:0000256" key="5">
    <source>
        <dbReference type="SAM" id="MobiDB-lite"/>
    </source>
</evidence>
<dbReference type="SUPFAM" id="SSF58104">
    <property type="entry name" value="Methyl-accepting chemotaxis protein (MCP) signaling domain"/>
    <property type="match status" value="1"/>
</dbReference>
<dbReference type="GO" id="GO:0006935">
    <property type="term" value="P:chemotaxis"/>
    <property type="evidence" value="ECO:0007669"/>
    <property type="project" value="InterPro"/>
</dbReference>
<dbReference type="SMART" id="SM00304">
    <property type="entry name" value="HAMP"/>
    <property type="match status" value="2"/>
</dbReference>
<dbReference type="Gene3D" id="6.10.340.10">
    <property type="match status" value="1"/>
</dbReference>
<reference evidence="11 12" key="1">
    <citation type="submission" date="2019-05" db="EMBL/GenBank/DDBJ databases">
        <authorList>
            <consortium name="Science for Life Laboratories"/>
        </authorList>
    </citation>
    <scope>NUCLEOTIDE SEQUENCE [LARGE SCALE GENOMIC DNA]</scope>
    <source>
        <strain evidence="11">Soil9</strain>
    </source>
</reference>
<dbReference type="InterPro" id="IPR004089">
    <property type="entry name" value="MCPsignal_dom"/>
</dbReference>
<dbReference type="InterPro" id="IPR001610">
    <property type="entry name" value="PAC"/>
</dbReference>
<feature type="compositionally biased region" description="Basic and acidic residues" evidence="5">
    <location>
        <begin position="876"/>
        <end position="894"/>
    </location>
</feature>
<keyword evidence="6" id="KW-0472">Membrane</keyword>
<dbReference type="SUPFAM" id="SSF158472">
    <property type="entry name" value="HAMP domain-like"/>
    <property type="match status" value="1"/>
</dbReference>
<dbReference type="InterPro" id="IPR004090">
    <property type="entry name" value="Chemotax_Me-accpt_rcpt"/>
</dbReference>
<feature type="domain" description="Methyl-accepting transducer" evidence="7">
    <location>
        <begin position="590"/>
        <end position="819"/>
    </location>
</feature>
<dbReference type="NCBIfam" id="TIGR00229">
    <property type="entry name" value="sensory_box"/>
    <property type="match status" value="1"/>
</dbReference>
<dbReference type="CDD" id="cd06225">
    <property type="entry name" value="HAMP"/>
    <property type="match status" value="1"/>
</dbReference>
<dbReference type="SMART" id="SM00086">
    <property type="entry name" value="PAC"/>
    <property type="match status" value="1"/>
</dbReference>
<evidence type="ECO:0000256" key="1">
    <source>
        <dbReference type="ARBA" id="ARBA00004370"/>
    </source>
</evidence>
<feature type="transmembrane region" description="Helical" evidence="6">
    <location>
        <begin position="315"/>
        <end position="335"/>
    </location>
</feature>
<organism evidence="11 12">
    <name type="scientific">Gemmata massiliana</name>
    <dbReference type="NCBI Taxonomy" id="1210884"/>
    <lineage>
        <taxon>Bacteria</taxon>
        <taxon>Pseudomonadati</taxon>
        <taxon>Planctomycetota</taxon>
        <taxon>Planctomycetia</taxon>
        <taxon>Gemmatales</taxon>
        <taxon>Gemmataceae</taxon>
        <taxon>Gemmata</taxon>
    </lineage>
</organism>
<dbReference type="InterPro" id="IPR000014">
    <property type="entry name" value="PAS"/>
</dbReference>
<evidence type="ECO:0000256" key="6">
    <source>
        <dbReference type="SAM" id="Phobius"/>
    </source>
</evidence>
<dbReference type="PROSITE" id="PS50192">
    <property type="entry name" value="T_SNARE"/>
    <property type="match status" value="1"/>
</dbReference>
<name>A0A6P2D7K2_9BACT</name>
<comment type="subcellular location">
    <subcellularLocation>
        <location evidence="1">Membrane</location>
    </subcellularLocation>
</comment>
<dbReference type="EMBL" id="LR593886">
    <property type="protein sequence ID" value="VTR96917.1"/>
    <property type="molecule type" value="Genomic_DNA"/>
</dbReference>
<dbReference type="Gene3D" id="3.30.450.20">
    <property type="entry name" value="PAS domain"/>
    <property type="match status" value="2"/>
</dbReference>
<comment type="similarity">
    <text evidence="3">Belongs to the methyl-accepting chemotaxis (MCP) protein family.</text>
</comment>
<dbReference type="InterPro" id="IPR013655">
    <property type="entry name" value="PAS_fold_3"/>
</dbReference>
<dbReference type="PRINTS" id="PR00260">
    <property type="entry name" value="CHEMTRNSDUCR"/>
</dbReference>
<dbReference type="Pfam" id="PF00672">
    <property type="entry name" value="HAMP"/>
    <property type="match status" value="2"/>
</dbReference>
<dbReference type="InterPro" id="IPR003660">
    <property type="entry name" value="HAMP_dom"/>
</dbReference>
<dbReference type="GO" id="GO:0005886">
    <property type="term" value="C:plasma membrane"/>
    <property type="evidence" value="ECO:0007669"/>
    <property type="project" value="TreeGrafter"/>
</dbReference>